<evidence type="ECO:0000313" key="1">
    <source>
        <dbReference type="EnsemblMetazoa" id="Aqu2.1.40000_001"/>
    </source>
</evidence>
<proteinExistence type="predicted"/>
<sequence>QGLPFPEHRLSFRSLFETSATAFLIDSNLNRKQQMEEEEGDKTHNYYYCCTRIYCRNFQTLHNKFDLPNRDLLLPCRSRNKDCLSFQSYPQNRHSRHSLLLFH</sequence>
<protein>
    <submittedName>
        <fullName evidence="1">Uncharacterized protein</fullName>
    </submittedName>
</protein>
<name>A0A1X7VJL4_AMPQE</name>
<organism evidence="1">
    <name type="scientific">Amphimedon queenslandica</name>
    <name type="common">Sponge</name>
    <dbReference type="NCBI Taxonomy" id="400682"/>
    <lineage>
        <taxon>Eukaryota</taxon>
        <taxon>Metazoa</taxon>
        <taxon>Porifera</taxon>
        <taxon>Demospongiae</taxon>
        <taxon>Heteroscleromorpha</taxon>
        <taxon>Haplosclerida</taxon>
        <taxon>Niphatidae</taxon>
        <taxon>Amphimedon</taxon>
    </lineage>
</organism>
<dbReference type="EnsemblMetazoa" id="Aqu2.1.40000_001">
    <property type="protein sequence ID" value="Aqu2.1.40000_001"/>
    <property type="gene ID" value="Aqu2.1.40000"/>
</dbReference>
<dbReference type="AlphaFoldDB" id="A0A1X7VJL4"/>
<dbReference type="InParanoid" id="A0A1X7VJL4"/>
<accession>A0A1X7VJL4</accession>
<reference evidence="1" key="1">
    <citation type="submission" date="2017-05" db="UniProtKB">
        <authorList>
            <consortium name="EnsemblMetazoa"/>
        </authorList>
    </citation>
    <scope>IDENTIFICATION</scope>
</reference>